<evidence type="ECO:0000256" key="10">
    <source>
        <dbReference type="ARBA" id="ARBA00023172"/>
    </source>
</evidence>
<keyword evidence="2 13" id="KW-0963">Cytoplasm</keyword>
<dbReference type="InterPro" id="IPR012337">
    <property type="entry name" value="RNaseH-like_sf"/>
</dbReference>
<dbReference type="HAMAP" id="MF_00034">
    <property type="entry name" value="RuvC"/>
    <property type="match status" value="1"/>
</dbReference>
<dbReference type="InterPro" id="IPR020563">
    <property type="entry name" value="X-over_junc_endoDNase_Mg_BS"/>
</dbReference>
<dbReference type="PANTHER" id="PTHR30194:SF3">
    <property type="entry name" value="CROSSOVER JUNCTION ENDODEOXYRIBONUCLEASE RUVC"/>
    <property type="match status" value="1"/>
</dbReference>
<keyword evidence="4 13" id="KW-0479">Metal-binding</keyword>
<feature type="active site" evidence="13">
    <location>
        <position position="142"/>
    </location>
</feature>
<comment type="function">
    <text evidence="13">The RuvA-RuvB-RuvC complex processes Holliday junction (HJ) DNA during genetic recombination and DNA repair. Endonuclease that resolves HJ intermediates. Cleaves cruciform DNA by making single-stranded nicks across the HJ at symmetrical positions within the homologous arms, yielding a 5'-phosphate and a 3'-hydroxyl group; requires a central core of homology in the junction. The consensus cleavage sequence is 5'-(A/T)TT(C/G)-3'. Cleavage occurs on the 3'-side of the TT dinucleotide at the point of strand exchange. HJ branch migration catalyzed by RuvA-RuvB allows RuvC to scan DNA until it finds its consensus sequence, where it cleaves and resolves the cruciform DNA.</text>
</comment>
<dbReference type="OrthoDB" id="9805499at2"/>
<evidence type="ECO:0000256" key="13">
    <source>
        <dbReference type="HAMAP-Rule" id="MF_00034"/>
    </source>
</evidence>
<evidence type="ECO:0000313" key="17">
    <source>
        <dbReference type="Proteomes" id="UP000031594"/>
    </source>
</evidence>
<keyword evidence="10 13" id="KW-0233">DNA recombination</keyword>
<dbReference type="GO" id="GO:0008821">
    <property type="term" value="F:crossover junction DNA endonuclease activity"/>
    <property type="evidence" value="ECO:0007669"/>
    <property type="project" value="UniProtKB-UniRule"/>
</dbReference>
<dbReference type="GO" id="GO:0000287">
    <property type="term" value="F:magnesium ion binding"/>
    <property type="evidence" value="ECO:0007669"/>
    <property type="project" value="UniProtKB-UniRule"/>
</dbReference>
<feature type="binding site" evidence="13">
    <location>
        <position position="70"/>
    </location>
    <ligand>
        <name>Mg(2+)</name>
        <dbReference type="ChEBI" id="CHEBI:18420"/>
        <label>2</label>
    </ligand>
</feature>
<feature type="active site" evidence="13">
    <location>
        <position position="70"/>
    </location>
</feature>
<keyword evidence="9 13" id="KW-0238">DNA-binding</keyword>
<sequence length="168" mass="18347">MNKPIRILGIDPAIRKMGYGIVESNGDSVQLISCGVIDGNGNDQARRLRQLYDGLFEIVQKFAPEQVAMESVIFVQNRKTAIDMGAARGVALLLFSLKDLPVFEYSPRTVKIAATGRGSARKEQVSFMVRAVLSLNSSPPADAADALAVALTHVHNLWNVRKGYDFIS</sequence>
<evidence type="ECO:0000313" key="15">
    <source>
        <dbReference type="EMBL" id="KIE58848.1"/>
    </source>
</evidence>
<dbReference type="CDD" id="cd16962">
    <property type="entry name" value="RuvC"/>
    <property type="match status" value="1"/>
</dbReference>
<organism evidence="16 18">
    <name type="scientific">Methylacidiphilum kamchatkense Kam1</name>
    <dbReference type="NCBI Taxonomy" id="1202785"/>
    <lineage>
        <taxon>Bacteria</taxon>
        <taxon>Pseudomonadati</taxon>
        <taxon>Verrucomicrobiota</taxon>
        <taxon>Methylacidiphilae</taxon>
        <taxon>Methylacidiphilales</taxon>
        <taxon>Methylacidiphilaceae</taxon>
        <taxon>Methylacidiphilum (ex Ratnadevi et al. 2023)</taxon>
    </lineage>
</organism>
<dbReference type="InterPro" id="IPR002176">
    <property type="entry name" value="X-over_junc_endoDNase_RuvC"/>
</dbReference>
<evidence type="ECO:0000256" key="3">
    <source>
        <dbReference type="ARBA" id="ARBA00022722"/>
    </source>
</evidence>
<keyword evidence="11 13" id="KW-0234">DNA repair</keyword>
<dbReference type="Proteomes" id="UP000315925">
    <property type="component" value="Chromosome"/>
</dbReference>
<evidence type="ECO:0000256" key="1">
    <source>
        <dbReference type="ARBA" id="ARBA00009518"/>
    </source>
</evidence>
<dbReference type="STRING" id="1202785.A946_05435"/>
<evidence type="ECO:0000256" key="5">
    <source>
        <dbReference type="ARBA" id="ARBA00022759"/>
    </source>
</evidence>
<dbReference type="EMBL" id="CP037899">
    <property type="protein sequence ID" value="QDQ41729.1"/>
    <property type="molecule type" value="Genomic_DNA"/>
</dbReference>
<keyword evidence="8 13" id="KW-0460">Magnesium</keyword>
<protein>
    <recommendedName>
        <fullName evidence="13 14">Crossover junction endodeoxyribonuclease RuvC</fullName>
        <ecNumber evidence="13 14">3.1.21.10</ecNumber>
    </recommendedName>
    <alternativeName>
        <fullName evidence="13">Holliday junction nuclease RuvC</fullName>
    </alternativeName>
    <alternativeName>
        <fullName evidence="13">Holliday junction resolvase RuvC</fullName>
    </alternativeName>
</protein>
<keyword evidence="3 13" id="KW-0540">Nuclease</keyword>
<evidence type="ECO:0000256" key="11">
    <source>
        <dbReference type="ARBA" id="ARBA00023204"/>
    </source>
</evidence>
<comment type="subunit">
    <text evidence="13">Homodimer which binds Holliday junction (HJ) DNA. The HJ becomes 2-fold symmetrical on binding to RuvC with unstacked arms; it has a different conformation from HJ DNA in complex with RuvA. In the full resolvosome a probable DNA-RuvA(4)-RuvB(12)-RuvC(2) complex forms which resolves the HJ.</text>
</comment>
<evidence type="ECO:0000256" key="12">
    <source>
        <dbReference type="ARBA" id="ARBA00029354"/>
    </source>
</evidence>
<evidence type="ECO:0000256" key="14">
    <source>
        <dbReference type="NCBIfam" id="TIGR00228"/>
    </source>
</evidence>
<gene>
    <name evidence="13" type="primary">ruvC</name>
    <name evidence="15" type="ORF">A946_05435</name>
    <name evidence="16" type="ORF">kam1_478</name>
</gene>
<comment type="similarity">
    <text evidence="1 13">Belongs to the RuvC family.</text>
</comment>
<dbReference type="RefSeq" id="WP_039721296.1">
    <property type="nucleotide sequence ID" value="NZ_CP037899.1"/>
</dbReference>
<reference evidence="18" key="3">
    <citation type="submission" date="2019-03" db="EMBL/GenBank/DDBJ databases">
        <title>Complete genome of Methylacidiphilum kamchatkense Kam1.</title>
        <authorList>
            <person name="Kruse T."/>
            <person name="Murarilal Ratnadevi C."/>
            <person name="Erikstad H.-A."/>
            <person name="Birkeland N.-K."/>
        </authorList>
    </citation>
    <scope>NUCLEOTIDE SEQUENCE [LARGE SCALE GENOMIC DNA]</scope>
    <source>
        <strain evidence="18">kam1</strain>
    </source>
</reference>
<dbReference type="SUPFAM" id="SSF53098">
    <property type="entry name" value="Ribonuclease H-like"/>
    <property type="match status" value="1"/>
</dbReference>
<dbReference type="GO" id="GO:0006310">
    <property type="term" value="P:DNA recombination"/>
    <property type="evidence" value="ECO:0007669"/>
    <property type="project" value="UniProtKB-UniRule"/>
</dbReference>
<dbReference type="GO" id="GO:0006281">
    <property type="term" value="P:DNA repair"/>
    <property type="evidence" value="ECO:0007669"/>
    <property type="project" value="UniProtKB-UniRule"/>
</dbReference>
<dbReference type="Gene3D" id="3.30.420.10">
    <property type="entry name" value="Ribonuclease H-like superfamily/Ribonuclease H"/>
    <property type="match status" value="1"/>
</dbReference>
<dbReference type="PRINTS" id="PR00696">
    <property type="entry name" value="RSOLVASERUVC"/>
</dbReference>
<accession>A0A0C1UST6</accession>
<comment type="cofactor">
    <cofactor evidence="13">
        <name>Mg(2+)</name>
        <dbReference type="ChEBI" id="CHEBI:18420"/>
    </cofactor>
    <text evidence="13">Binds 2 Mg(2+) ion per subunit.</text>
</comment>
<evidence type="ECO:0000256" key="6">
    <source>
        <dbReference type="ARBA" id="ARBA00022763"/>
    </source>
</evidence>
<reference evidence="15 17" key="1">
    <citation type="submission" date="2014-08" db="EMBL/GenBank/DDBJ databases">
        <title>Methylacidiphilum kamchatkense strain Kam1 draft genome sequence.</title>
        <authorList>
            <person name="Birkeland N.-K."/>
            <person name="Erikstad H.A."/>
        </authorList>
    </citation>
    <scope>NUCLEOTIDE SEQUENCE [LARGE SCALE GENOMIC DNA]</scope>
    <source>
        <strain evidence="15 17">Kam1</strain>
    </source>
</reference>
<dbReference type="EC" id="3.1.21.10" evidence="13 14"/>
<evidence type="ECO:0000256" key="7">
    <source>
        <dbReference type="ARBA" id="ARBA00022801"/>
    </source>
</evidence>
<keyword evidence="6 13" id="KW-0227">DNA damage</keyword>
<keyword evidence="17" id="KW-1185">Reference proteome</keyword>
<keyword evidence="5 13" id="KW-0255">Endonuclease</keyword>
<comment type="catalytic activity">
    <reaction evidence="12 13">
        <text>Endonucleolytic cleavage at a junction such as a reciprocal single-stranded crossover between two homologous DNA duplexes (Holliday junction).</text>
        <dbReference type="EC" id="3.1.21.10"/>
    </reaction>
</comment>
<dbReference type="PANTHER" id="PTHR30194">
    <property type="entry name" value="CROSSOVER JUNCTION ENDODEOXYRIBONUCLEASE RUVC"/>
    <property type="match status" value="1"/>
</dbReference>
<evidence type="ECO:0000313" key="16">
    <source>
        <dbReference type="EMBL" id="QDQ41729.1"/>
    </source>
</evidence>
<dbReference type="FunFam" id="3.30.420.10:FF:000002">
    <property type="entry name" value="Crossover junction endodeoxyribonuclease RuvC"/>
    <property type="match status" value="1"/>
</dbReference>
<evidence type="ECO:0000256" key="4">
    <source>
        <dbReference type="ARBA" id="ARBA00022723"/>
    </source>
</evidence>
<keyword evidence="7 13" id="KW-0378">Hydrolase</keyword>
<evidence type="ECO:0000256" key="9">
    <source>
        <dbReference type="ARBA" id="ARBA00023125"/>
    </source>
</evidence>
<evidence type="ECO:0000256" key="8">
    <source>
        <dbReference type="ARBA" id="ARBA00022842"/>
    </source>
</evidence>
<dbReference type="AlphaFoldDB" id="A0A0C1UST6"/>
<reference evidence="16" key="2">
    <citation type="journal article" date="2019" name="BMC Genomics">
        <title>Complete genome sequence analysis of the thermoacidophilic verrucomicrobial methanotroph 'Candidatus Methylacidiphilum kamchatkense' strain Kam1 and comparison with its closest relatives.</title>
        <authorList>
            <person name="Kruse T."/>
            <person name="Ratnadevi C.M."/>
            <person name="Erikstad H.A."/>
            <person name="Birkeland N.K."/>
        </authorList>
    </citation>
    <scope>NUCLEOTIDE SEQUENCE</scope>
    <source>
        <strain evidence="16">Kam1</strain>
    </source>
</reference>
<dbReference type="GO" id="GO:0003677">
    <property type="term" value="F:DNA binding"/>
    <property type="evidence" value="ECO:0007669"/>
    <property type="project" value="UniProtKB-KW"/>
</dbReference>
<evidence type="ECO:0000313" key="18">
    <source>
        <dbReference type="Proteomes" id="UP000315925"/>
    </source>
</evidence>
<dbReference type="PROSITE" id="PS01321">
    <property type="entry name" value="RUVC"/>
    <property type="match status" value="1"/>
</dbReference>
<comment type="subcellular location">
    <subcellularLocation>
        <location evidence="13">Cytoplasm</location>
    </subcellularLocation>
</comment>
<feature type="binding site" evidence="13">
    <location>
        <position position="142"/>
    </location>
    <ligand>
        <name>Mg(2+)</name>
        <dbReference type="ChEBI" id="CHEBI:18420"/>
        <label>1</label>
    </ligand>
</feature>
<feature type="binding site" evidence="13">
    <location>
        <position position="11"/>
    </location>
    <ligand>
        <name>Mg(2+)</name>
        <dbReference type="ChEBI" id="CHEBI:18420"/>
        <label>1</label>
    </ligand>
</feature>
<name>A0A0C1UST6_9BACT</name>
<dbReference type="EMBL" id="JQNX01000003">
    <property type="protein sequence ID" value="KIE58848.1"/>
    <property type="molecule type" value="Genomic_DNA"/>
</dbReference>
<proteinExistence type="inferred from homology"/>
<dbReference type="Proteomes" id="UP000031594">
    <property type="component" value="Unassembled WGS sequence"/>
</dbReference>
<dbReference type="KEGG" id="mkc:kam1_478"/>
<evidence type="ECO:0000256" key="2">
    <source>
        <dbReference type="ARBA" id="ARBA00022490"/>
    </source>
</evidence>
<dbReference type="Pfam" id="PF02075">
    <property type="entry name" value="RuvC"/>
    <property type="match status" value="1"/>
</dbReference>
<dbReference type="GO" id="GO:0005737">
    <property type="term" value="C:cytoplasm"/>
    <property type="evidence" value="ECO:0007669"/>
    <property type="project" value="UniProtKB-SubCell"/>
</dbReference>
<dbReference type="GO" id="GO:0048476">
    <property type="term" value="C:Holliday junction resolvase complex"/>
    <property type="evidence" value="ECO:0007669"/>
    <property type="project" value="UniProtKB-UniRule"/>
</dbReference>
<dbReference type="InterPro" id="IPR036397">
    <property type="entry name" value="RNaseH_sf"/>
</dbReference>
<feature type="active site" evidence="13">
    <location>
        <position position="11"/>
    </location>
</feature>
<dbReference type="NCBIfam" id="TIGR00228">
    <property type="entry name" value="ruvC"/>
    <property type="match status" value="1"/>
</dbReference>